<protein>
    <submittedName>
        <fullName evidence="3">Copper resistance protein CopD</fullName>
    </submittedName>
</protein>
<keyword evidence="1" id="KW-0472">Membrane</keyword>
<proteinExistence type="predicted"/>
<feature type="transmembrane region" description="Helical" evidence="1">
    <location>
        <begin position="82"/>
        <end position="104"/>
    </location>
</feature>
<feature type="domain" description="Copper resistance protein D" evidence="2">
    <location>
        <begin position="43"/>
        <end position="137"/>
    </location>
</feature>
<dbReference type="Pfam" id="PF05425">
    <property type="entry name" value="CopD"/>
    <property type="match status" value="1"/>
</dbReference>
<feature type="transmembrane region" description="Helical" evidence="1">
    <location>
        <begin position="124"/>
        <end position="145"/>
    </location>
</feature>
<dbReference type="InterPro" id="IPR008457">
    <property type="entry name" value="Cu-R_CopD_dom"/>
</dbReference>
<feature type="transmembrane region" description="Helical" evidence="1">
    <location>
        <begin position="50"/>
        <end position="70"/>
    </location>
</feature>
<evidence type="ECO:0000313" key="3">
    <source>
        <dbReference type="EMBL" id="RMH93771.1"/>
    </source>
</evidence>
<dbReference type="RefSeq" id="WP_122100814.1">
    <property type="nucleotide sequence ID" value="NZ_RFLY01000004.1"/>
</dbReference>
<dbReference type="EMBL" id="RFLY01000004">
    <property type="protein sequence ID" value="RMH93771.1"/>
    <property type="molecule type" value="Genomic_DNA"/>
</dbReference>
<dbReference type="GO" id="GO:0016020">
    <property type="term" value="C:membrane"/>
    <property type="evidence" value="ECO:0007669"/>
    <property type="project" value="InterPro"/>
</dbReference>
<dbReference type="OrthoDB" id="1162754at2"/>
<reference evidence="3 4" key="1">
    <citation type="submission" date="2018-10" db="EMBL/GenBank/DDBJ databases">
        <title>Proposal of Lysobacter pythonis sp. nov. isolated from royal pythons (Python regius).</title>
        <authorList>
            <person name="Hans-Juergen B."/>
            <person name="Huptas C."/>
            <person name="Sandra B."/>
            <person name="Igor L."/>
            <person name="Joachim S."/>
            <person name="Siegfried S."/>
            <person name="Mareike W."/>
            <person name="Peter K."/>
        </authorList>
    </citation>
    <scope>NUCLEOTIDE SEQUENCE [LARGE SCALE GENOMIC DNA]</scope>
    <source>
        <strain evidence="3 4">4284/11</strain>
    </source>
</reference>
<keyword evidence="4" id="KW-1185">Reference proteome</keyword>
<comment type="caution">
    <text evidence="3">The sequence shown here is derived from an EMBL/GenBank/DDBJ whole genome shotgun (WGS) entry which is preliminary data.</text>
</comment>
<dbReference type="Proteomes" id="UP000275012">
    <property type="component" value="Unassembled WGS sequence"/>
</dbReference>
<organism evidence="3 4">
    <name type="scientific">Solilutibacter pythonis</name>
    <dbReference type="NCBI Taxonomy" id="2483112"/>
    <lineage>
        <taxon>Bacteria</taxon>
        <taxon>Pseudomonadati</taxon>
        <taxon>Pseudomonadota</taxon>
        <taxon>Gammaproteobacteria</taxon>
        <taxon>Lysobacterales</taxon>
        <taxon>Lysobacteraceae</taxon>
        <taxon>Solilutibacter</taxon>
    </lineage>
</organism>
<accession>A0A3M2HVK1</accession>
<dbReference type="AlphaFoldDB" id="A0A3M2HVK1"/>
<sequence>MYGFLLLLHVLGASVWVGGHLVLALGVLPGALRERDVAGLLAFESRYEKVGMPALAVQVVTGLWLAWRFLPEPMQWFDASTPIARLILAKLILLGLTVVIALHARLRVIPVLDGRRLPAMAGHVVAVTILSVLFVVVGLSARAGWLA</sequence>
<evidence type="ECO:0000259" key="2">
    <source>
        <dbReference type="Pfam" id="PF05425"/>
    </source>
</evidence>
<evidence type="ECO:0000313" key="4">
    <source>
        <dbReference type="Proteomes" id="UP000275012"/>
    </source>
</evidence>
<name>A0A3M2HVK1_9GAMM</name>
<evidence type="ECO:0000256" key="1">
    <source>
        <dbReference type="SAM" id="Phobius"/>
    </source>
</evidence>
<feature type="transmembrane region" description="Helical" evidence="1">
    <location>
        <begin position="6"/>
        <end position="29"/>
    </location>
</feature>
<gene>
    <name evidence="3" type="ORF">EBB59_03760</name>
</gene>
<keyword evidence="1" id="KW-0812">Transmembrane</keyword>
<keyword evidence="1" id="KW-1133">Transmembrane helix</keyword>